<dbReference type="InterPro" id="IPR036188">
    <property type="entry name" value="FAD/NAD-bd_sf"/>
</dbReference>
<protein>
    <recommendedName>
        <fullName evidence="3">Glucose-methanol-choline oxidoreductase N-terminal domain-containing protein</fullName>
    </recommendedName>
</protein>
<dbReference type="InterPro" id="IPR012132">
    <property type="entry name" value="GMC_OxRdtase"/>
</dbReference>
<evidence type="ECO:0000256" key="2">
    <source>
        <dbReference type="SAM" id="MobiDB-lite"/>
    </source>
</evidence>
<dbReference type="PROSITE" id="PS00624">
    <property type="entry name" value="GMC_OXRED_2"/>
    <property type="match status" value="1"/>
</dbReference>
<accession>A0A4U0UE86</accession>
<organism evidence="4 5">
    <name type="scientific">Salinomyces thailandicus</name>
    <dbReference type="NCBI Taxonomy" id="706561"/>
    <lineage>
        <taxon>Eukaryota</taxon>
        <taxon>Fungi</taxon>
        <taxon>Dikarya</taxon>
        <taxon>Ascomycota</taxon>
        <taxon>Pezizomycotina</taxon>
        <taxon>Dothideomycetes</taxon>
        <taxon>Dothideomycetidae</taxon>
        <taxon>Mycosphaerellales</taxon>
        <taxon>Teratosphaeriaceae</taxon>
        <taxon>Salinomyces</taxon>
    </lineage>
</organism>
<comment type="similarity">
    <text evidence="1">Belongs to the GMC oxidoreductase family.</text>
</comment>
<dbReference type="Pfam" id="PF05199">
    <property type="entry name" value="GMC_oxred_C"/>
    <property type="match status" value="1"/>
</dbReference>
<dbReference type="PANTHER" id="PTHR11552:SF115">
    <property type="entry name" value="DEHYDROGENASE XPTC-RELATED"/>
    <property type="match status" value="1"/>
</dbReference>
<dbReference type="EMBL" id="NAJL01000002">
    <property type="protein sequence ID" value="TKA33577.1"/>
    <property type="molecule type" value="Genomic_DNA"/>
</dbReference>
<dbReference type="SUPFAM" id="SSF54373">
    <property type="entry name" value="FAD-linked reductases, C-terminal domain"/>
    <property type="match status" value="1"/>
</dbReference>
<dbReference type="Pfam" id="PF00732">
    <property type="entry name" value="GMC_oxred_N"/>
    <property type="match status" value="1"/>
</dbReference>
<keyword evidence="5" id="KW-1185">Reference proteome</keyword>
<dbReference type="GO" id="GO:0044550">
    <property type="term" value="P:secondary metabolite biosynthetic process"/>
    <property type="evidence" value="ECO:0007669"/>
    <property type="project" value="TreeGrafter"/>
</dbReference>
<dbReference type="InterPro" id="IPR007867">
    <property type="entry name" value="GMC_OxRtase_C"/>
</dbReference>
<dbReference type="Gene3D" id="3.50.50.60">
    <property type="entry name" value="FAD/NAD(P)-binding domain"/>
    <property type="match status" value="1"/>
</dbReference>
<dbReference type="Proteomes" id="UP000308549">
    <property type="component" value="Unassembled WGS sequence"/>
</dbReference>
<evidence type="ECO:0000313" key="4">
    <source>
        <dbReference type="EMBL" id="TKA33577.1"/>
    </source>
</evidence>
<evidence type="ECO:0000256" key="1">
    <source>
        <dbReference type="ARBA" id="ARBA00010790"/>
    </source>
</evidence>
<dbReference type="Gene3D" id="3.30.560.10">
    <property type="entry name" value="Glucose Oxidase, domain 3"/>
    <property type="match status" value="1"/>
</dbReference>
<feature type="domain" description="Glucose-methanol-choline oxidoreductase N-terminal" evidence="3">
    <location>
        <begin position="76"/>
        <end position="90"/>
    </location>
</feature>
<evidence type="ECO:0000259" key="3">
    <source>
        <dbReference type="PROSITE" id="PS00624"/>
    </source>
</evidence>
<sequence>MPAVADDPENARIPPPKRHYLNTLWTLARRWLSRRQGPPSAGSLDSLKAVGVEFAANSLSPRQNVTATREVIVAAGALHSPKLLMMSGVGPSTALQDQQIPVHIDLPGVGSNLQDHGQVWCWYPFHNRSYANPTMLTTNDTYADNARSDYWANRTGPLTSSAIDGVAFPPLPLVMNGSSMIADAAGAQTPEQYLPAGTDPAVLAGFTRQLPLLVDALSDQSRAGFEIINANDGALTVGNMRPLSRGSVTLGSAQPFDPPVIDPRYGSNPVDDQILVAAMRFNERLLTTNALSQMDPVQVRPAANSTDEELLSYVGTKMQTEFHPAGTCAMMPQELGGVVSSELLVYGTSNLRVVDSSIIPLLPAAHLQAVVYGIAEKAADIIKAANGDPSVFPSVDTSPTTSPVTSSGASADTSSATSLTTQAAHLGVLTTFVTVVQTQTIWQLIWCSCGHGEFLPIEKCSRGATLGYCWTIVWGDHTIIVPSQCSYCKAGLHNKRPLGSAMPSWSYRAVVGEISEPLGSVGGQYGDVAGEMVLENGEQGVFGGEQAVEQREFVRTGGLVTPPLELEDVLNTDFGDGFDLSQDLWQYA</sequence>
<dbReference type="GO" id="GO:0050660">
    <property type="term" value="F:flavin adenine dinucleotide binding"/>
    <property type="evidence" value="ECO:0007669"/>
    <property type="project" value="InterPro"/>
</dbReference>
<dbReference type="InterPro" id="IPR000172">
    <property type="entry name" value="GMC_OxRdtase_N"/>
</dbReference>
<dbReference type="OrthoDB" id="269227at2759"/>
<name>A0A4U0UE86_9PEZI</name>
<dbReference type="SUPFAM" id="SSF51905">
    <property type="entry name" value="FAD/NAD(P)-binding domain"/>
    <property type="match status" value="1"/>
</dbReference>
<proteinExistence type="inferred from homology"/>
<dbReference type="PANTHER" id="PTHR11552">
    <property type="entry name" value="GLUCOSE-METHANOL-CHOLINE GMC OXIDOREDUCTASE"/>
    <property type="match status" value="1"/>
</dbReference>
<comment type="caution">
    <text evidence="4">The sequence shown here is derived from an EMBL/GenBank/DDBJ whole genome shotgun (WGS) entry which is preliminary data.</text>
</comment>
<dbReference type="AlphaFoldDB" id="A0A4U0UE86"/>
<evidence type="ECO:0000313" key="5">
    <source>
        <dbReference type="Proteomes" id="UP000308549"/>
    </source>
</evidence>
<feature type="region of interest" description="Disordered" evidence="2">
    <location>
        <begin position="392"/>
        <end position="413"/>
    </location>
</feature>
<dbReference type="GO" id="GO:0016614">
    <property type="term" value="F:oxidoreductase activity, acting on CH-OH group of donors"/>
    <property type="evidence" value="ECO:0007669"/>
    <property type="project" value="InterPro"/>
</dbReference>
<gene>
    <name evidence="4" type="ORF">B0A50_00413</name>
</gene>
<reference evidence="4 5" key="1">
    <citation type="submission" date="2017-03" db="EMBL/GenBank/DDBJ databases">
        <title>Genomes of endolithic fungi from Antarctica.</title>
        <authorList>
            <person name="Coleine C."/>
            <person name="Masonjones S."/>
            <person name="Stajich J.E."/>
        </authorList>
    </citation>
    <scope>NUCLEOTIDE SEQUENCE [LARGE SCALE GENOMIC DNA]</scope>
    <source>
        <strain evidence="4 5">CCFEE 6315</strain>
    </source>
</reference>